<proteinExistence type="predicted"/>
<dbReference type="CDD" id="cd16387">
    <property type="entry name" value="ParB_N_Srx"/>
    <property type="match status" value="1"/>
</dbReference>
<gene>
    <name evidence="3" type="ORF">C7I84_05945</name>
</gene>
<feature type="coiled-coil region" evidence="1">
    <location>
        <begin position="249"/>
        <end position="316"/>
    </location>
</feature>
<accession>A0A2P7SQ00</accession>
<name>A0A2P7SQ00_9HYPH</name>
<dbReference type="InterPro" id="IPR003115">
    <property type="entry name" value="ParB_N"/>
</dbReference>
<dbReference type="RefSeq" id="WP_106771232.1">
    <property type="nucleotide sequence ID" value="NZ_PXYK01000004.1"/>
</dbReference>
<dbReference type="EMBL" id="PXYK01000004">
    <property type="protein sequence ID" value="PSJ64543.1"/>
    <property type="molecule type" value="Genomic_DNA"/>
</dbReference>
<evidence type="ECO:0000313" key="3">
    <source>
        <dbReference type="EMBL" id="PSJ64543.1"/>
    </source>
</evidence>
<evidence type="ECO:0000259" key="2">
    <source>
        <dbReference type="Pfam" id="PF02195"/>
    </source>
</evidence>
<dbReference type="Proteomes" id="UP000241229">
    <property type="component" value="Unassembled WGS sequence"/>
</dbReference>
<evidence type="ECO:0000313" key="4">
    <source>
        <dbReference type="Proteomes" id="UP000241229"/>
    </source>
</evidence>
<dbReference type="Pfam" id="PF02195">
    <property type="entry name" value="ParB_N"/>
    <property type="match status" value="1"/>
</dbReference>
<sequence length="349" mass="38463">MPNAKATLPIGKTTTINISEIRTDGGTQSRWQCNHDTVLEYAEAIAAGATFPAVTVFHDGKHYWLADGFHRVEAHQQAGKRKVGALVLSGTCRDAILYSVGANHTHGLRRSNSDKGCAVLRLLNDEEWSKWSDREIARQCNVGHPFVAKIRAEHAPHHLEEIPDSRTVKRCETTYQMNTRAIGKKPAAPAEVPSPASIAQPPVDDAGSGLTEADAIRAEIVAEKPQAIRDMEAAKAEAIDRRKTAPADIDRLTDRITELEEQVSALETENAELKAEIAKYGEMRVQFEQGGFEKVLADKDEEIRVLKTRVARESEDKDSWRRSANAWKKKAESLGTVSIDINTGEIVDG</sequence>
<dbReference type="OrthoDB" id="189843at2"/>
<dbReference type="AlphaFoldDB" id="A0A2P7SQ00"/>
<comment type="caution">
    <text evidence="3">The sequence shown here is derived from an EMBL/GenBank/DDBJ whole genome shotgun (WGS) entry which is preliminary data.</text>
</comment>
<feature type="domain" description="ParB-like N-terminal" evidence="2">
    <location>
        <begin position="13"/>
        <end position="89"/>
    </location>
</feature>
<dbReference type="SUPFAM" id="SSF110849">
    <property type="entry name" value="ParB/Sulfiredoxin"/>
    <property type="match status" value="1"/>
</dbReference>
<keyword evidence="4" id="KW-1185">Reference proteome</keyword>
<reference evidence="3 4" key="1">
    <citation type="submission" date="2018-03" db="EMBL/GenBank/DDBJ databases">
        <title>The draft genome of Mesorhizobium sp. 6GN-30.</title>
        <authorList>
            <person name="Liu L."/>
            <person name="Li L."/>
            <person name="Wang T."/>
            <person name="Zhang X."/>
            <person name="Liang L."/>
        </authorList>
    </citation>
    <scope>NUCLEOTIDE SEQUENCE [LARGE SCALE GENOMIC DNA]</scope>
    <source>
        <strain evidence="3 4">6GN30</strain>
    </source>
</reference>
<keyword evidence="1" id="KW-0175">Coiled coil</keyword>
<organism evidence="3 4">
    <name type="scientific">Kumtagia ephedrae</name>
    <dbReference type="NCBI Taxonomy" id="2116701"/>
    <lineage>
        <taxon>Bacteria</taxon>
        <taxon>Pseudomonadati</taxon>
        <taxon>Pseudomonadota</taxon>
        <taxon>Alphaproteobacteria</taxon>
        <taxon>Hyphomicrobiales</taxon>
        <taxon>Phyllobacteriaceae</taxon>
        <taxon>Kumtagia</taxon>
    </lineage>
</organism>
<dbReference type="InterPro" id="IPR036086">
    <property type="entry name" value="ParB/Sulfiredoxin_sf"/>
</dbReference>
<protein>
    <recommendedName>
        <fullName evidence="2">ParB-like N-terminal domain-containing protein</fullName>
    </recommendedName>
</protein>
<evidence type="ECO:0000256" key="1">
    <source>
        <dbReference type="SAM" id="Coils"/>
    </source>
</evidence>